<feature type="region of interest" description="Disordered" evidence="1">
    <location>
        <begin position="170"/>
        <end position="206"/>
    </location>
</feature>
<dbReference type="EMBL" id="PNYC01000001">
    <property type="protein sequence ID" value="PMS38452.1"/>
    <property type="molecule type" value="Genomic_DNA"/>
</dbReference>
<proteinExistence type="predicted"/>
<dbReference type="RefSeq" id="WP_102606700.1">
    <property type="nucleotide sequence ID" value="NZ_PNYC01000001.1"/>
</dbReference>
<dbReference type="AlphaFoldDB" id="A0A2N7XA81"/>
<accession>A0A2N7XA81</accession>
<name>A0A2N7XA81_9BURK</name>
<reference evidence="2 3" key="1">
    <citation type="submission" date="2018-01" db="EMBL/GenBank/DDBJ databases">
        <title>Whole genome analyses suggest that Burkholderia sensu lato contains two further novel genera in the rhizoxinica-symbiotica group Mycetohabitans gen. nov., and Trinickia gen. nov.: implications for the evolution of diazotrophy and nodulation in the Burkholderiaceae.</title>
        <authorList>
            <person name="Estrada-de los Santos P."/>
            <person name="Palmer M."/>
            <person name="Chavez-Ramirez B."/>
            <person name="Beukes C."/>
            <person name="Steenkamp E.T."/>
            <person name="Hirsch A.M."/>
            <person name="Manyaka P."/>
            <person name="Maluk M."/>
            <person name="Lafos M."/>
            <person name="Crook M."/>
            <person name="Gross E."/>
            <person name="Simon M.F."/>
            <person name="Bueno dos Reis Junior F."/>
            <person name="Poole P.S."/>
            <person name="Venter S.N."/>
            <person name="James E.K."/>
        </authorList>
    </citation>
    <scope>NUCLEOTIDE SEQUENCE [LARGE SCALE GENOMIC DNA]</scope>
    <source>
        <strain evidence="2 3">JPY 581</strain>
    </source>
</reference>
<gene>
    <name evidence="2" type="ORF">C0Z20_00775</name>
</gene>
<dbReference type="Proteomes" id="UP000235777">
    <property type="component" value="Unassembled WGS sequence"/>
</dbReference>
<protein>
    <submittedName>
        <fullName evidence="2">Uncharacterized protein</fullName>
    </submittedName>
</protein>
<evidence type="ECO:0000313" key="3">
    <source>
        <dbReference type="Proteomes" id="UP000235777"/>
    </source>
</evidence>
<sequence>MAKPINDQRADSTLDALSAAQAEPLDALGQIAAEELAENEALAARVEADAQAQADAEHALLVAGWQKAMRQAAGIVTAWFKDLKPIWTDEQMDGIGAALADCDAYYGWGGAGRLMGHPLVTLGVAAAPVAVGTYAWVQERKAKMAAERAAHANAIADARTVAPMPRALQAGNQPESRVAPRPEKSGPVPNIGATMDATLARDTVTA</sequence>
<keyword evidence="3" id="KW-1185">Reference proteome</keyword>
<comment type="caution">
    <text evidence="2">The sequence shown here is derived from an EMBL/GenBank/DDBJ whole genome shotgun (WGS) entry which is preliminary data.</text>
</comment>
<evidence type="ECO:0000256" key="1">
    <source>
        <dbReference type="SAM" id="MobiDB-lite"/>
    </source>
</evidence>
<organism evidence="2 3">
    <name type="scientific">Trinickia symbiotica</name>
    <dbReference type="NCBI Taxonomy" id="863227"/>
    <lineage>
        <taxon>Bacteria</taxon>
        <taxon>Pseudomonadati</taxon>
        <taxon>Pseudomonadota</taxon>
        <taxon>Betaproteobacteria</taxon>
        <taxon>Burkholderiales</taxon>
        <taxon>Burkholderiaceae</taxon>
        <taxon>Trinickia</taxon>
    </lineage>
</organism>
<evidence type="ECO:0000313" key="2">
    <source>
        <dbReference type="EMBL" id="PMS38452.1"/>
    </source>
</evidence>